<protein>
    <recommendedName>
        <fullName evidence="4">CCHC-type domain-containing protein</fullName>
    </recommendedName>
</protein>
<feature type="coiled-coil region" evidence="1">
    <location>
        <begin position="201"/>
        <end position="267"/>
    </location>
</feature>
<keyword evidence="3" id="KW-1185">Reference proteome</keyword>
<proteinExistence type="predicted"/>
<comment type="caution">
    <text evidence="2">The sequence shown here is derived from an EMBL/GenBank/DDBJ whole genome shotgun (WGS) entry which is preliminary data.</text>
</comment>
<gene>
    <name evidence="2" type="ORF">Ahy_B10g104353</name>
</gene>
<dbReference type="Proteomes" id="UP000289738">
    <property type="component" value="Chromosome B10"/>
</dbReference>
<reference evidence="2 3" key="1">
    <citation type="submission" date="2019-01" db="EMBL/GenBank/DDBJ databases">
        <title>Sequencing of cultivated peanut Arachis hypogaea provides insights into genome evolution and oil improvement.</title>
        <authorList>
            <person name="Chen X."/>
        </authorList>
    </citation>
    <scope>NUCLEOTIDE SEQUENCE [LARGE SCALE GENOMIC DNA]</scope>
    <source>
        <strain evidence="3">cv. Fuhuasheng</strain>
        <tissue evidence="2">Leaves</tissue>
    </source>
</reference>
<sequence length="381" mass="44688">MEDQQIEVYNSLSEYIHDGTQRIEVEHGRQLEALNRRVSRVDHRTGRLDRRIDDLYEHFGIHLPYKSIGIDSNKFEINPKYFEVILGHSLRFASMHTHLASMQSMQRLVASMQRCLHRCNLAENSNFSFKDTFASMQSEDKNKKFKKKEKAYISWENEDESDSDDDEVANLCLMASEEKVSDDNSTSFNLQDEYDALLEVYTKLTQDYSLLEKKNMDLLKQNEMLKNENINLGKDKCSTSSDPYKSCKMHENEITNLKNTLAKFNESSKNLDKMLKNQKHVHNKKALGFEKGKFKNAKTPIRQPQAQKASMPKRNEAFKHPPQHASFRNYNHNAYRSKDVAFRKQPRQPFRNMHRMHNPNVICHYCNKVGHIAPVYELMNE</sequence>
<keyword evidence="1" id="KW-0175">Coiled coil</keyword>
<dbReference type="AlphaFoldDB" id="A0A444X5A8"/>
<name>A0A444X5A8_ARAHY</name>
<organism evidence="2 3">
    <name type="scientific">Arachis hypogaea</name>
    <name type="common">Peanut</name>
    <dbReference type="NCBI Taxonomy" id="3818"/>
    <lineage>
        <taxon>Eukaryota</taxon>
        <taxon>Viridiplantae</taxon>
        <taxon>Streptophyta</taxon>
        <taxon>Embryophyta</taxon>
        <taxon>Tracheophyta</taxon>
        <taxon>Spermatophyta</taxon>
        <taxon>Magnoliopsida</taxon>
        <taxon>eudicotyledons</taxon>
        <taxon>Gunneridae</taxon>
        <taxon>Pentapetalae</taxon>
        <taxon>rosids</taxon>
        <taxon>fabids</taxon>
        <taxon>Fabales</taxon>
        <taxon>Fabaceae</taxon>
        <taxon>Papilionoideae</taxon>
        <taxon>50 kb inversion clade</taxon>
        <taxon>dalbergioids sensu lato</taxon>
        <taxon>Dalbergieae</taxon>
        <taxon>Pterocarpus clade</taxon>
        <taxon>Arachis</taxon>
    </lineage>
</organism>
<evidence type="ECO:0000313" key="2">
    <source>
        <dbReference type="EMBL" id="RYQ84858.1"/>
    </source>
</evidence>
<accession>A0A444X5A8</accession>
<evidence type="ECO:0008006" key="4">
    <source>
        <dbReference type="Google" id="ProtNLM"/>
    </source>
</evidence>
<evidence type="ECO:0000313" key="3">
    <source>
        <dbReference type="Proteomes" id="UP000289738"/>
    </source>
</evidence>
<dbReference type="EMBL" id="SDMP01000020">
    <property type="protein sequence ID" value="RYQ84858.1"/>
    <property type="molecule type" value="Genomic_DNA"/>
</dbReference>
<evidence type="ECO:0000256" key="1">
    <source>
        <dbReference type="SAM" id="Coils"/>
    </source>
</evidence>